<gene>
    <name evidence="2" type="ORF">HK107_01435</name>
</gene>
<feature type="transmembrane region" description="Helical" evidence="1">
    <location>
        <begin position="61"/>
        <end position="82"/>
    </location>
</feature>
<name>A0A7Y3RJU5_9PROT</name>
<keyword evidence="1" id="KW-0472">Membrane</keyword>
<feature type="transmembrane region" description="Helical" evidence="1">
    <location>
        <begin position="163"/>
        <end position="184"/>
    </location>
</feature>
<feature type="transmembrane region" description="Helical" evidence="1">
    <location>
        <begin position="102"/>
        <end position="128"/>
    </location>
</feature>
<protein>
    <submittedName>
        <fullName evidence="2">Uncharacterized protein</fullName>
    </submittedName>
</protein>
<dbReference type="RefSeq" id="WP_173196089.1">
    <property type="nucleotide sequence ID" value="NZ_JABFCX010000002.1"/>
</dbReference>
<evidence type="ECO:0000256" key="1">
    <source>
        <dbReference type="SAM" id="Phobius"/>
    </source>
</evidence>
<organism evidence="2 3">
    <name type="scientific">Parvularcula mediterranea</name>
    <dbReference type="NCBI Taxonomy" id="2732508"/>
    <lineage>
        <taxon>Bacteria</taxon>
        <taxon>Pseudomonadati</taxon>
        <taxon>Pseudomonadota</taxon>
        <taxon>Alphaproteobacteria</taxon>
        <taxon>Parvularculales</taxon>
        <taxon>Parvularculaceae</taxon>
        <taxon>Parvularcula</taxon>
    </lineage>
</organism>
<keyword evidence="1" id="KW-0812">Transmembrane</keyword>
<accession>A0A7Y3RJU5</accession>
<reference evidence="2 3" key="1">
    <citation type="submission" date="2020-05" db="EMBL/GenBank/DDBJ databases">
        <title>Parvularcula mediterraneae sp. nov., isolated from polypropylene straw from shallow seawater of the seashore of Laganas in Zakynthos island, Greece.</title>
        <authorList>
            <person name="Szabo I."/>
            <person name="Al-Omari J."/>
            <person name="Rado J."/>
            <person name="Szerdahelyi G.S."/>
        </authorList>
    </citation>
    <scope>NUCLEOTIDE SEQUENCE [LARGE SCALE GENOMIC DNA]</scope>
    <source>
        <strain evidence="2 3">ZS-1/3</strain>
    </source>
</reference>
<comment type="caution">
    <text evidence="2">The sequence shown here is derived from an EMBL/GenBank/DDBJ whole genome shotgun (WGS) entry which is preliminary data.</text>
</comment>
<feature type="transmembrane region" description="Helical" evidence="1">
    <location>
        <begin position="140"/>
        <end position="157"/>
    </location>
</feature>
<keyword evidence="1" id="KW-1133">Transmembrane helix</keyword>
<dbReference type="Proteomes" id="UP000536835">
    <property type="component" value="Unassembled WGS sequence"/>
</dbReference>
<dbReference type="AlphaFoldDB" id="A0A7Y3RJU5"/>
<proteinExistence type="predicted"/>
<evidence type="ECO:0000313" key="2">
    <source>
        <dbReference type="EMBL" id="NNU14985.1"/>
    </source>
</evidence>
<sequence length="191" mass="20177">MIPARVSRGAALAVLRFACPEELREPVLGDVEERCGNLWREVAFGAVPLFLRRAEGAVKKLAPADSLALLAAALVVFSWEMVARQSSWPLAQLVMELSPGTATVTCMGCFVLLYGAFGAVAGGAITFAHRAGRLTGWGRGLATTAILLPPFICMAMPTPVDGIGFRLCQLAAILAGLFLARIAVGRILVRA</sequence>
<keyword evidence="3" id="KW-1185">Reference proteome</keyword>
<dbReference type="EMBL" id="JABFCX010000002">
    <property type="protein sequence ID" value="NNU14985.1"/>
    <property type="molecule type" value="Genomic_DNA"/>
</dbReference>
<evidence type="ECO:0000313" key="3">
    <source>
        <dbReference type="Proteomes" id="UP000536835"/>
    </source>
</evidence>